<dbReference type="AlphaFoldDB" id="A0ABC9B331"/>
<evidence type="ECO:0000259" key="1">
    <source>
        <dbReference type="PROSITE" id="PS50181"/>
    </source>
</evidence>
<name>A0ABC9B331_9POAL</name>
<dbReference type="EMBL" id="OZ075134">
    <property type="protein sequence ID" value="CAL4992335.1"/>
    <property type="molecule type" value="Genomic_DNA"/>
</dbReference>
<gene>
    <name evidence="2" type="ORF">URODEC1_LOCUS61059</name>
</gene>
<dbReference type="InterPro" id="IPR053197">
    <property type="entry name" value="F-box_SCFL_complex_component"/>
</dbReference>
<dbReference type="InterPro" id="IPR032675">
    <property type="entry name" value="LRR_dom_sf"/>
</dbReference>
<sequence length="363" mass="40459">MSEGSEAAGSKRHAAACGADRLGALPDDLLLDVLSFLPSPYAVRTCVLARRWRNLWKGVPALRITPATAEGFHGPSALNGFVNYMLLLRDRVPLRVAELNSFHGNDFDAAVQYLELWVRYSLSCRVAKLCVASDDEVERWLLPKGLITSEHLRYLELTWVTTEHDLDFSSCRSLVDLKMEFSSIYCDRITSPSLKRLSISECRFLGDVRTQISVPNLTSLLLDDCTQRTPLLESMPLLVDAIVVLPNCSDYCRNGYEVGDCGDESCWGCSNCNYGENICVVLQGLSSCTNLQLAATSKHIHKKLVEMGASYDLEKQPLVLKDLTVEVNFHEGDEEIHKVLDVLSSYGLPPEKIIIKQYPKIGI</sequence>
<proteinExistence type="predicted"/>
<dbReference type="SUPFAM" id="SSF81383">
    <property type="entry name" value="F-box domain"/>
    <property type="match status" value="1"/>
</dbReference>
<evidence type="ECO:0000313" key="3">
    <source>
        <dbReference type="Proteomes" id="UP001497457"/>
    </source>
</evidence>
<dbReference type="InterPro" id="IPR036047">
    <property type="entry name" value="F-box-like_dom_sf"/>
</dbReference>
<dbReference type="SUPFAM" id="SSF52047">
    <property type="entry name" value="RNI-like"/>
    <property type="match status" value="1"/>
</dbReference>
<keyword evidence="3" id="KW-1185">Reference proteome</keyword>
<organism evidence="2 3">
    <name type="scientific">Urochloa decumbens</name>
    <dbReference type="NCBI Taxonomy" id="240449"/>
    <lineage>
        <taxon>Eukaryota</taxon>
        <taxon>Viridiplantae</taxon>
        <taxon>Streptophyta</taxon>
        <taxon>Embryophyta</taxon>
        <taxon>Tracheophyta</taxon>
        <taxon>Spermatophyta</taxon>
        <taxon>Magnoliopsida</taxon>
        <taxon>Liliopsida</taxon>
        <taxon>Poales</taxon>
        <taxon>Poaceae</taxon>
        <taxon>PACMAD clade</taxon>
        <taxon>Panicoideae</taxon>
        <taxon>Panicodae</taxon>
        <taxon>Paniceae</taxon>
        <taxon>Melinidinae</taxon>
        <taxon>Urochloa</taxon>
    </lineage>
</organism>
<dbReference type="Proteomes" id="UP001497457">
    <property type="component" value="Chromosome 24b"/>
</dbReference>
<dbReference type="Gene3D" id="3.80.10.10">
    <property type="entry name" value="Ribonuclease Inhibitor"/>
    <property type="match status" value="1"/>
</dbReference>
<dbReference type="PANTHER" id="PTHR34223">
    <property type="entry name" value="OS11G0201299 PROTEIN"/>
    <property type="match status" value="1"/>
</dbReference>
<reference evidence="2" key="1">
    <citation type="submission" date="2024-10" db="EMBL/GenBank/DDBJ databases">
        <authorList>
            <person name="Ryan C."/>
        </authorList>
    </citation>
    <scope>NUCLEOTIDE SEQUENCE [LARGE SCALE GENOMIC DNA]</scope>
</reference>
<dbReference type="PANTHER" id="PTHR34223:SF88">
    <property type="entry name" value="OS11G0200950 PROTEIN"/>
    <property type="match status" value="1"/>
</dbReference>
<dbReference type="Gene3D" id="1.20.1280.50">
    <property type="match status" value="1"/>
</dbReference>
<accession>A0ABC9B331</accession>
<dbReference type="PROSITE" id="PS50181">
    <property type="entry name" value="FBOX"/>
    <property type="match status" value="1"/>
</dbReference>
<dbReference type="InterPro" id="IPR001810">
    <property type="entry name" value="F-box_dom"/>
</dbReference>
<evidence type="ECO:0000313" key="2">
    <source>
        <dbReference type="EMBL" id="CAL4992335.1"/>
    </source>
</evidence>
<feature type="domain" description="F-box" evidence="1">
    <location>
        <begin position="19"/>
        <end position="55"/>
    </location>
</feature>
<protein>
    <recommendedName>
        <fullName evidence="1">F-box domain-containing protein</fullName>
    </recommendedName>
</protein>
<dbReference type="Pfam" id="PF00646">
    <property type="entry name" value="F-box"/>
    <property type="match status" value="1"/>
</dbReference>